<reference evidence="3" key="1">
    <citation type="journal article" date="2021" name="J Fungi (Basel)">
        <title>Virulence traits and population genomics of the black yeast Aureobasidium melanogenum.</title>
        <authorList>
            <person name="Cernosa A."/>
            <person name="Sun X."/>
            <person name="Gostincar C."/>
            <person name="Fang C."/>
            <person name="Gunde-Cimerman N."/>
            <person name="Song Z."/>
        </authorList>
    </citation>
    <scope>NUCLEOTIDE SEQUENCE</scope>
    <source>
        <strain evidence="3">EXF-8016</strain>
    </source>
</reference>
<feature type="compositionally biased region" description="Polar residues" evidence="1">
    <location>
        <begin position="461"/>
        <end position="471"/>
    </location>
</feature>
<dbReference type="OrthoDB" id="3933018at2759"/>
<dbReference type="EMBL" id="JAHFYH010000073">
    <property type="protein sequence ID" value="KAH0215309.1"/>
    <property type="molecule type" value="Genomic_DNA"/>
</dbReference>
<dbReference type="AlphaFoldDB" id="A0A9P8K463"/>
<dbReference type="PROSITE" id="PS50181">
    <property type="entry name" value="FBOX"/>
    <property type="match status" value="1"/>
</dbReference>
<feature type="non-terminal residue" evidence="3">
    <location>
        <position position="484"/>
    </location>
</feature>
<protein>
    <recommendedName>
        <fullName evidence="2">F-box domain-containing protein</fullName>
    </recommendedName>
</protein>
<feature type="compositionally biased region" description="Acidic residues" evidence="1">
    <location>
        <begin position="475"/>
        <end position="484"/>
    </location>
</feature>
<feature type="compositionally biased region" description="Acidic residues" evidence="1">
    <location>
        <begin position="429"/>
        <end position="441"/>
    </location>
</feature>
<feature type="domain" description="F-box" evidence="2">
    <location>
        <begin position="1"/>
        <end position="57"/>
    </location>
</feature>
<name>A0A9P8K463_AURME</name>
<dbReference type="InterPro" id="IPR036047">
    <property type="entry name" value="F-box-like_dom_sf"/>
</dbReference>
<proteinExistence type="predicted"/>
<dbReference type="InterPro" id="IPR001810">
    <property type="entry name" value="F-box_dom"/>
</dbReference>
<reference evidence="3" key="2">
    <citation type="submission" date="2021-08" db="EMBL/GenBank/DDBJ databases">
        <authorList>
            <person name="Gostincar C."/>
            <person name="Sun X."/>
            <person name="Song Z."/>
            <person name="Gunde-Cimerman N."/>
        </authorList>
    </citation>
    <scope>NUCLEOTIDE SEQUENCE</scope>
    <source>
        <strain evidence="3">EXF-8016</strain>
    </source>
</reference>
<evidence type="ECO:0000259" key="2">
    <source>
        <dbReference type="PROSITE" id="PS50181"/>
    </source>
</evidence>
<feature type="region of interest" description="Disordered" evidence="1">
    <location>
        <begin position="424"/>
        <end position="484"/>
    </location>
</feature>
<accession>A0A9P8K463</accession>
<comment type="caution">
    <text evidence="3">The sequence shown here is derived from an EMBL/GenBank/DDBJ whole genome shotgun (WGS) entry which is preliminary data.</text>
</comment>
<dbReference type="Proteomes" id="UP000767238">
    <property type="component" value="Unassembled WGS sequence"/>
</dbReference>
<dbReference type="SUPFAM" id="SSF81383">
    <property type="entry name" value="F-box domain"/>
    <property type="match status" value="1"/>
</dbReference>
<organism evidence="3 4">
    <name type="scientific">Aureobasidium melanogenum</name>
    <name type="common">Aureobasidium pullulans var. melanogenum</name>
    <dbReference type="NCBI Taxonomy" id="46634"/>
    <lineage>
        <taxon>Eukaryota</taxon>
        <taxon>Fungi</taxon>
        <taxon>Dikarya</taxon>
        <taxon>Ascomycota</taxon>
        <taxon>Pezizomycotina</taxon>
        <taxon>Dothideomycetes</taxon>
        <taxon>Dothideomycetidae</taxon>
        <taxon>Dothideales</taxon>
        <taxon>Saccotheciaceae</taxon>
        <taxon>Aureobasidium</taxon>
    </lineage>
</organism>
<gene>
    <name evidence="3" type="ORF">KCV03_g8064</name>
</gene>
<evidence type="ECO:0000313" key="4">
    <source>
        <dbReference type="Proteomes" id="UP000767238"/>
    </source>
</evidence>
<sequence>MPSLLSLPPELFSAVLDGISGRDVMNLRLVCRHTSALSNHHFGLKCLTDLSFIWSPYSLQGLLDMSVHPLGRYIKRLSFATNFIYAEKLTENPDEQREARLRTIFEQWDERNELVVRALKNLQKLNVQPLLGVFDVPWDPFNFRNNRNRDAGRYGYGYEKFYGNSEPDEASGDAIDRGEGSHPSFVHAVDYVLKAAQRVELPVRGFHVHWEASTNHEQQDDLRTLRRQYLVSGPGELKPDFEFLATVFDKGNERDGNFKSKVYINTKRQSYEFSKLPSEGMAWLTHYRASFDWGQTFLQHPLDNNLEAFHHCFREIRIALCSTTVDFLTAFLTSQARSLRVLRLEHITMNLYDDPMVGFEDVIPTDEALEFLRMLKDDLALDYLKMTRLNSAMDRSRLIGGHDDTWTSREEIQEGLQMYIQREENDEHSVDEEWSDDEEGEWISVHHSENEDEDEEEVWPGTSQNEDGVTTEQPAVEEEEGAEA</sequence>
<evidence type="ECO:0000256" key="1">
    <source>
        <dbReference type="SAM" id="MobiDB-lite"/>
    </source>
</evidence>
<evidence type="ECO:0000313" key="3">
    <source>
        <dbReference type="EMBL" id="KAH0215309.1"/>
    </source>
</evidence>